<dbReference type="InterPro" id="IPR028082">
    <property type="entry name" value="Peripla_BP_I"/>
</dbReference>
<evidence type="ECO:0000256" key="2">
    <source>
        <dbReference type="ARBA" id="ARBA00023125"/>
    </source>
</evidence>
<dbReference type="PANTHER" id="PTHR30146:SF24">
    <property type="entry name" value="XYLOSE OPERON REGULATORY PROTEIN"/>
    <property type="match status" value="1"/>
</dbReference>
<protein>
    <submittedName>
        <fullName evidence="6">LacI family transcriptional regulator</fullName>
    </submittedName>
    <submittedName>
        <fullName evidence="5">Transcriptional regulator, LacI family</fullName>
    </submittedName>
</protein>
<dbReference type="PROSITE" id="PS00356">
    <property type="entry name" value="HTH_LACI_1"/>
    <property type="match status" value="1"/>
</dbReference>
<dbReference type="InterPro" id="IPR010982">
    <property type="entry name" value="Lambda_DNA-bd_dom_sf"/>
</dbReference>
<dbReference type="PRINTS" id="PR00036">
    <property type="entry name" value="HTHLACI"/>
</dbReference>
<dbReference type="OrthoDB" id="2026446at2"/>
<evidence type="ECO:0000313" key="6">
    <source>
        <dbReference type="EMBL" id="PEQ25273.1"/>
    </source>
</evidence>
<evidence type="ECO:0000259" key="4">
    <source>
        <dbReference type="PROSITE" id="PS50932"/>
    </source>
</evidence>
<evidence type="ECO:0000256" key="1">
    <source>
        <dbReference type="ARBA" id="ARBA00023015"/>
    </source>
</evidence>
<reference evidence="6 8" key="3">
    <citation type="submission" date="2017-07" db="EMBL/GenBank/DDBJ databases">
        <title>Prevalence of linear plasmids in Cutibacterium (Propionibacterium) acnes isolates obtained from prostatic tissue.</title>
        <authorList>
            <person name="Davidsson S."/>
            <person name="Carlsson J."/>
            <person name="Molling P."/>
            <person name="Andren O."/>
            <person name="Andersson S.-O."/>
            <person name="Brzuszkiewicz E."/>
            <person name="Poehlein A."/>
            <person name="Al-Zeer M."/>
            <person name="Brinkmann V."/>
            <person name="Scavenius C."/>
            <person name="Nazipi S."/>
            <person name="Soderquist B."/>
            <person name="Bruggemann H."/>
        </authorList>
    </citation>
    <scope>NUCLEOTIDE SEQUENCE [LARGE SCALE GENOMIC DNA]</scope>
    <source>
        <strain evidence="6 8">DSM 753</strain>
    </source>
</reference>
<evidence type="ECO:0000313" key="8">
    <source>
        <dbReference type="Proteomes" id="UP000220611"/>
    </source>
</evidence>
<evidence type="ECO:0000256" key="3">
    <source>
        <dbReference type="ARBA" id="ARBA00023163"/>
    </source>
</evidence>
<dbReference type="InterPro" id="IPR046335">
    <property type="entry name" value="LacI/GalR-like_sensor"/>
</dbReference>
<comment type="caution">
    <text evidence="5">The sequence shown here is derived from an EMBL/GenBank/DDBJ whole genome shotgun (WGS) entry which is preliminary data.</text>
</comment>
<evidence type="ECO:0000313" key="5">
    <source>
        <dbReference type="EMBL" id="EDO59742.1"/>
    </source>
</evidence>
<keyword evidence="3" id="KW-0804">Transcription</keyword>
<dbReference type="EMBL" id="ABCB02000021">
    <property type="protein sequence ID" value="EDO59742.1"/>
    <property type="molecule type" value="Genomic_DNA"/>
</dbReference>
<dbReference type="Pfam" id="PF13377">
    <property type="entry name" value="Peripla_BP_3"/>
    <property type="match status" value="1"/>
</dbReference>
<dbReference type="SUPFAM" id="SSF47413">
    <property type="entry name" value="lambda repressor-like DNA-binding domains"/>
    <property type="match status" value="1"/>
</dbReference>
<evidence type="ECO:0000313" key="7">
    <source>
        <dbReference type="Proteomes" id="UP000003490"/>
    </source>
</evidence>
<dbReference type="eggNOG" id="COG1609">
    <property type="taxonomic scope" value="Bacteria"/>
</dbReference>
<dbReference type="Gene3D" id="1.10.260.40">
    <property type="entry name" value="lambda repressor-like DNA-binding domains"/>
    <property type="match status" value="1"/>
</dbReference>
<organism evidence="5 7">
    <name type="scientific">[Clostridium] leptum DSM 753</name>
    <dbReference type="NCBI Taxonomy" id="428125"/>
    <lineage>
        <taxon>Bacteria</taxon>
        <taxon>Bacillati</taxon>
        <taxon>Bacillota</taxon>
        <taxon>Clostridia</taxon>
        <taxon>Eubacteriales</taxon>
        <taxon>Oscillospiraceae</taxon>
        <taxon>Oscillospiraceae incertae sedis</taxon>
    </lineage>
</organism>
<dbReference type="GO" id="GO:0000976">
    <property type="term" value="F:transcription cis-regulatory region binding"/>
    <property type="evidence" value="ECO:0007669"/>
    <property type="project" value="TreeGrafter"/>
</dbReference>
<dbReference type="CDD" id="cd06267">
    <property type="entry name" value="PBP1_LacI_sugar_binding-like"/>
    <property type="match status" value="1"/>
</dbReference>
<sequence>MVSIKDVAKEAGVSATTVSAVVNGLDCVKPSTRERVLEAIDRLGYIPNVSARELVTRKKQNIGLITMTYDRYESRRHSKDGSEDIFYTEYILKIAECLENMGYGLLLENFYYESGSKRLPKFIVQKRVDGVIVVGSLYTKEFIKLLRKYIPAVVALGCPSEFSDYVRNDYTESVTLPIRYLIANGHRRIAYASGDPLTSAYHYKLLGYQMALEEAGIPYREDYVFESKYLATEGYCVARKIMELPEETRPTAVMFASDIIAAGAYQYFYENRIRIPDEISVVGYENLPISCLLCPPLTSVDWHKDRMSEEACNIMLKRLEKSGGEQLGIVIPCNIVERSSVRKIE</sequence>
<keyword evidence="2" id="KW-0238">DNA-binding</keyword>
<dbReference type="PROSITE" id="PS50932">
    <property type="entry name" value="HTH_LACI_2"/>
    <property type="match status" value="1"/>
</dbReference>
<reference evidence="5 7" key="1">
    <citation type="submission" date="2007-08" db="EMBL/GenBank/DDBJ databases">
        <title>Draft genome sequence of Clostridium leptum (DSM 753).</title>
        <authorList>
            <person name="Sudarsanam P."/>
            <person name="Ley R."/>
            <person name="Guruge J."/>
            <person name="Turnbaugh P.J."/>
            <person name="Mahowald M."/>
            <person name="Liep D."/>
            <person name="Gordon J."/>
        </authorList>
    </citation>
    <scope>NUCLEOTIDE SEQUENCE [LARGE SCALE GENOMIC DNA]</scope>
    <source>
        <strain evidence="5 7">DSM 753</strain>
    </source>
</reference>
<dbReference type="PANTHER" id="PTHR30146">
    <property type="entry name" value="LACI-RELATED TRANSCRIPTIONAL REPRESSOR"/>
    <property type="match status" value="1"/>
</dbReference>
<feature type="domain" description="HTH lacI-type" evidence="4">
    <location>
        <begin position="2"/>
        <end position="56"/>
    </location>
</feature>
<dbReference type="HOGENOM" id="CLU_037628_6_0_9"/>
<dbReference type="InterPro" id="IPR000843">
    <property type="entry name" value="HTH_LacI"/>
</dbReference>
<keyword evidence="8" id="KW-1185">Reference proteome</keyword>
<dbReference type="AlphaFoldDB" id="A7VYW4"/>
<dbReference type="Gene3D" id="3.40.50.2300">
    <property type="match status" value="2"/>
</dbReference>
<keyword evidence="1" id="KW-0805">Transcription regulation</keyword>
<gene>
    <name evidence="6" type="ORF">CH238_04385</name>
    <name evidence="5" type="ORF">CLOLEP_03792</name>
</gene>
<dbReference type="SUPFAM" id="SSF53822">
    <property type="entry name" value="Periplasmic binding protein-like I"/>
    <property type="match status" value="1"/>
</dbReference>
<dbReference type="Pfam" id="PF00356">
    <property type="entry name" value="LacI"/>
    <property type="match status" value="1"/>
</dbReference>
<dbReference type="SMART" id="SM00354">
    <property type="entry name" value="HTH_LACI"/>
    <property type="match status" value="1"/>
</dbReference>
<proteinExistence type="predicted"/>
<reference evidence="5 7" key="2">
    <citation type="submission" date="2007-08" db="EMBL/GenBank/DDBJ databases">
        <authorList>
            <person name="Fulton L."/>
            <person name="Clifton S."/>
            <person name="Fulton B."/>
            <person name="Xu J."/>
            <person name="Minx P."/>
            <person name="Pepin K.H."/>
            <person name="Johnson M."/>
            <person name="Thiruvilangam P."/>
            <person name="Bhonagiri V."/>
            <person name="Nash W.E."/>
            <person name="Wang C."/>
            <person name="Mardis E.R."/>
            <person name="Wilson R.K."/>
        </authorList>
    </citation>
    <scope>NUCLEOTIDE SEQUENCE [LARGE SCALE GENOMIC DNA]</scope>
    <source>
        <strain evidence="5 7">DSM 753</strain>
    </source>
</reference>
<dbReference type="Proteomes" id="UP000220611">
    <property type="component" value="Unassembled WGS sequence"/>
</dbReference>
<dbReference type="GO" id="GO:0003700">
    <property type="term" value="F:DNA-binding transcription factor activity"/>
    <property type="evidence" value="ECO:0007669"/>
    <property type="project" value="TreeGrafter"/>
</dbReference>
<dbReference type="EMBL" id="NOXF01000002">
    <property type="protein sequence ID" value="PEQ25273.1"/>
    <property type="molecule type" value="Genomic_DNA"/>
</dbReference>
<accession>A7VYW4</accession>
<name>A7VYW4_9FIRM</name>
<dbReference type="CDD" id="cd01392">
    <property type="entry name" value="HTH_LacI"/>
    <property type="match status" value="1"/>
</dbReference>
<dbReference type="Proteomes" id="UP000003490">
    <property type="component" value="Unassembled WGS sequence"/>
</dbReference>